<dbReference type="EMBL" id="JAQQBR010001832">
    <property type="protein sequence ID" value="KAK0166570.1"/>
    <property type="molecule type" value="Genomic_DNA"/>
</dbReference>
<evidence type="ECO:0000313" key="3">
    <source>
        <dbReference type="Proteomes" id="UP001168972"/>
    </source>
</evidence>
<dbReference type="PANTHER" id="PTHR33480">
    <property type="entry name" value="SET DOMAIN-CONTAINING PROTEIN-RELATED"/>
    <property type="match status" value="1"/>
</dbReference>
<dbReference type="AlphaFoldDB" id="A0AA39KM53"/>
<comment type="caution">
    <text evidence="2">The sequence shown here is derived from an EMBL/GenBank/DDBJ whole genome shotgun (WGS) entry which is preliminary data.</text>
</comment>
<feature type="compositionally biased region" description="Basic and acidic residues" evidence="1">
    <location>
        <begin position="831"/>
        <end position="844"/>
    </location>
</feature>
<feature type="compositionally biased region" description="Polar residues" evidence="1">
    <location>
        <begin position="845"/>
        <end position="866"/>
    </location>
</feature>
<reference evidence="2" key="2">
    <citation type="submission" date="2023-03" db="EMBL/GenBank/DDBJ databases">
        <authorList>
            <person name="Inwood S.N."/>
            <person name="Skelly J.G."/>
            <person name="Guhlin J."/>
            <person name="Harrop T.W.R."/>
            <person name="Goldson S.G."/>
            <person name="Dearden P.K."/>
        </authorList>
    </citation>
    <scope>NUCLEOTIDE SEQUENCE</scope>
    <source>
        <strain evidence="2">Lincoln</strain>
        <tissue evidence="2">Whole body</tissue>
    </source>
</reference>
<proteinExistence type="predicted"/>
<evidence type="ECO:0000256" key="1">
    <source>
        <dbReference type="SAM" id="MobiDB-lite"/>
    </source>
</evidence>
<evidence type="ECO:0000313" key="2">
    <source>
        <dbReference type="EMBL" id="KAK0166570.1"/>
    </source>
</evidence>
<feature type="compositionally biased region" description="Acidic residues" evidence="1">
    <location>
        <begin position="813"/>
        <end position="830"/>
    </location>
</feature>
<accession>A0AA39KM53</accession>
<organism evidence="2 3">
    <name type="scientific">Microctonus hyperodae</name>
    <name type="common">Parasitoid wasp</name>
    <dbReference type="NCBI Taxonomy" id="165561"/>
    <lineage>
        <taxon>Eukaryota</taxon>
        <taxon>Metazoa</taxon>
        <taxon>Ecdysozoa</taxon>
        <taxon>Arthropoda</taxon>
        <taxon>Hexapoda</taxon>
        <taxon>Insecta</taxon>
        <taxon>Pterygota</taxon>
        <taxon>Neoptera</taxon>
        <taxon>Endopterygota</taxon>
        <taxon>Hymenoptera</taxon>
        <taxon>Apocrita</taxon>
        <taxon>Ichneumonoidea</taxon>
        <taxon>Braconidae</taxon>
        <taxon>Euphorinae</taxon>
        <taxon>Microctonus</taxon>
    </lineage>
</organism>
<reference evidence="2" key="1">
    <citation type="journal article" date="2023" name="bioRxiv">
        <title>Scaffold-level genome assemblies of two parasitoid biocontrol wasps reveal the parthenogenesis mechanism and an associated novel virus.</title>
        <authorList>
            <person name="Inwood S."/>
            <person name="Skelly J."/>
            <person name="Guhlin J."/>
            <person name="Harrop T."/>
            <person name="Goldson S."/>
            <person name="Dearden P."/>
        </authorList>
    </citation>
    <scope>NUCLEOTIDE SEQUENCE</scope>
    <source>
        <strain evidence="2">Lincoln</strain>
        <tissue evidence="2">Whole body</tissue>
    </source>
</reference>
<keyword evidence="3" id="KW-1185">Reference proteome</keyword>
<gene>
    <name evidence="2" type="ORF">PV327_004064</name>
</gene>
<name>A0AA39KM53_MICHY</name>
<feature type="compositionally biased region" description="Polar residues" evidence="1">
    <location>
        <begin position="147"/>
        <end position="163"/>
    </location>
</feature>
<feature type="region of interest" description="Disordered" evidence="1">
    <location>
        <begin position="70"/>
        <end position="94"/>
    </location>
</feature>
<feature type="region of interest" description="Disordered" evidence="1">
    <location>
        <begin position="252"/>
        <end position="280"/>
    </location>
</feature>
<feature type="compositionally biased region" description="Basic residues" evidence="1">
    <location>
        <begin position="71"/>
        <end position="82"/>
    </location>
</feature>
<dbReference type="Proteomes" id="UP001168972">
    <property type="component" value="Unassembled WGS sequence"/>
</dbReference>
<dbReference type="PANTHER" id="PTHR33480:SF1">
    <property type="entry name" value="TYR RECOMBINASE DOMAIN-CONTAINING PROTEIN"/>
    <property type="match status" value="1"/>
</dbReference>
<feature type="region of interest" description="Disordered" evidence="1">
    <location>
        <begin position="813"/>
        <end position="882"/>
    </location>
</feature>
<protein>
    <submittedName>
        <fullName evidence="2">Uncharacterized protein</fullName>
    </submittedName>
</protein>
<sequence length="920" mass="104947">MNREKSSGPSTEPCGTPPLTAAQLEVDAVLLSTTQCDRPVSRNKLQKLLKELEKNENKDHATNDIDLKLKTPIKTRKRKRSSYKTDPKDASLVGGDGYSTPIECSLHELNAELQFSGISMDESTDINKTSPPPSGLTDALNDMGENWPNSSARNNTSRDVTDLSTDISVDPKSAEVPNFNNDDNHKMNCKDDELLNDEAVTNQLNMNDHHVDSMDTKCDNDIQQQDVDQNNFNMSICDADDEYEGNITEQTDVDHNENSSKDPNYVPNMNTSVETSENSQTELKDVTNEQCNVDDESTDISAAQPSVDIRKLKVLQSNKSGIKTTKNDFCIYCKKLVTQFGRHLLTKDHRNEEDVKLFMKYPRKSTIRKQLISKIQRKGNFLHNTNPDYNTGILITARRQQSNSKNNSQDYIVCTHCQGSFSKRTIRLHYEKCNTNHRKGVREISAMGRRMSAYVHASANYTLKKVIIPGMHDDAVTRAIKYDELIILAGNQFCESYTRDQHVELIRGHLRLLGRLKLAMIAKNPAIEELNEMFDTKNYQIFKDAIRSVAQYDVKKRVYGAPANATMLGTLVKKLGKIWNAQCTLKEDWETQKKYQNFLSVFDYDFPTTINKKVIEEQTNRKRENTVILPMKEDIKKLYDHLKQICNEAVEKLEENFNYTTWKNLSEACLILLQMFNRRRSGEIERLLITDYQKQESIDENMSHEYLSKLSKKSRALAKKFVRITIRGKLNRTVPVLLDGMLAKYVNTILEHRCNAGVKPSNVYVFGIPTISKMTKKYLRACPLMRKFSEQCGAKKIRDVTDVSQLLLGAMGADDEDDANESENSDEDDQPENRNYDEIARERSTMTSINETNTSDDSGSEYNSDESNPKPRKRLIDPPMRNVVRNKWTDEEKAAVEHCFGNVLTLEKLPSRDECAKAIA</sequence>
<feature type="compositionally biased region" description="Polar residues" evidence="1">
    <location>
        <begin position="267"/>
        <end position="280"/>
    </location>
</feature>
<feature type="region of interest" description="Disordered" evidence="1">
    <location>
        <begin position="122"/>
        <end position="163"/>
    </location>
</feature>